<protein>
    <submittedName>
        <fullName evidence="1">Uncharacterized protein</fullName>
    </submittedName>
</protein>
<dbReference type="KEGG" id="psin:CAK95_15100"/>
<accession>A0A1W6ZT17</accession>
<dbReference type="EMBL" id="CP021112">
    <property type="protein sequence ID" value="ARQ00251.1"/>
    <property type="molecule type" value="Genomic_DNA"/>
</dbReference>
<name>A0A1W6ZT17_9HYPH</name>
<evidence type="ECO:0000313" key="2">
    <source>
        <dbReference type="Proteomes" id="UP000194137"/>
    </source>
</evidence>
<organism evidence="1 2">
    <name type="scientific">Pseudorhodoplanes sinuspersici</name>
    <dbReference type="NCBI Taxonomy" id="1235591"/>
    <lineage>
        <taxon>Bacteria</taxon>
        <taxon>Pseudomonadati</taxon>
        <taxon>Pseudomonadota</taxon>
        <taxon>Alphaproteobacteria</taxon>
        <taxon>Hyphomicrobiales</taxon>
        <taxon>Pseudorhodoplanes</taxon>
    </lineage>
</organism>
<dbReference type="RefSeq" id="WP_086088647.1">
    <property type="nucleotide sequence ID" value="NZ_CP021112.1"/>
</dbReference>
<dbReference type="AlphaFoldDB" id="A0A1W6ZT17"/>
<dbReference type="Gene3D" id="1.10.287.1490">
    <property type="match status" value="1"/>
</dbReference>
<evidence type="ECO:0000313" key="1">
    <source>
        <dbReference type="EMBL" id="ARQ00251.1"/>
    </source>
</evidence>
<dbReference type="OrthoDB" id="7826912at2"/>
<dbReference type="STRING" id="1235591.CAK95_15100"/>
<reference evidence="1 2" key="1">
    <citation type="submission" date="2017-05" db="EMBL/GenBank/DDBJ databases">
        <title>Full genome sequence of Pseudorhodoplanes sinuspersici.</title>
        <authorList>
            <person name="Dastgheib S.M.M."/>
            <person name="Shavandi M."/>
            <person name="Tirandaz H."/>
        </authorList>
    </citation>
    <scope>NUCLEOTIDE SEQUENCE [LARGE SCALE GENOMIC DNA]</scope>
    <source>
        <strain evidence="1 2">RIPI110</strain>
    </source>
</reference>
<gene>
    <name evidence="1" type="ORF">CAK95_15100</name>
</gene>
<proteinExistence type="predicted"/>
<sequence>MIEPAMYLGIGFLLASLLGLIFIPLVHARAVRLTIRRMEAATPLSMAEIQADKDQLRAEFAMSTRRLEMSVEQLKAKGTSQLAELGKKNDAINRLKADLGEKSATIMALEAREKALKEQMKATEDELSVKTLGLHEAGRNLSDKEADLSRLSSELGDRTATTESQRIEMISLKTQIEALKVRIGDYEQDIKKTENRLEKERAESAKAAADLNAERGKVENLGQRIGTLEQQLVAQKTESELLGKRAAELETRIAEQGRLLVQREYDCERLTAELENARRTGFHLREEIASSSGQLKETIRNLTAEKDVLQQELGVAIAERSKLQLELGAMKREAESAWAAERVENALLRERINDVAAEVVKLAVTLEGPNSPIEAILASETTPVRKSAKGTVQATTSDDSKRNLADRMRALQNHASRLAPQS</sequence>
<dbReference type="Proteomes" id="UP000194137">
    <property type="component" value="Chromosome"/>
</dbReference>
<keyword evidence="2" id="KW-1185">Reference proteome</keyword>